<dbReference type="GO" id="GO:0005524">
    <property type="term" value="F:ATP binding"/>
    <property type="evidence" value="ECO:0007669"/>
    <property type="project" value="UniProtKB-KW"/>
</dbReference>
<evidence type="ECO:0000256" key="8">
    <source>
        <dbReference type="ARBA" id="ARBA00022741"/>
    </source>
</evidence>
<dbReference type="Pfam" id="PF20258">
    <property type="entry name" value="tRNA_Me_trans_C"/>
    <property type="match status" value="1"/>
</dbReference>
<evidence type="ECO:0000256" key="2">
    <source>
        <dbReference type="ARBA" id="ARBA00004173"/>
    </source>
</evidence>
<comment type="subcellular location">
    <subcellularLocation>
        <location evidence="2">Mitochondrion</location>
    </subcellularLocation>
</comment>
<dbReference type="Gene3D" id="2.40.30.10">
    <property type="entry name" value="Translation factors"/>
    <property type="match status" value="1"/>
</dbReference>
<dbReference type="Proteomes" id="UP000007799">
    <property type="component" value="Unassembled WGS sequence"/>
</dbReference>
<keyword evidence="16" id="KW-0489">Methyltransferase</keyword>
<gene>
    <name evidence="16" type="ORF">PTSG_05428</name>
</gene>
<dbReference type="SUPFAM" id="SSF52402">
    <property type="entry name" value="Adenine nucleotide alpha hydrolases-like"/>
    <property type="match status" value="1"/>
</dbReference>
<evidence type="ECO:0000256" key="5">
    <source>
        <dbReference type="ARBA" id="ARBA00022555"/>
    </source>
</evidence>
<evidence type="ECO:0000256" key="13">
    <source>
        <dbReference type="SAM" id="MobiDB-lite"/>
    </source>
</evidence>
<dbReference type="GO" id="GO:0005739">
    <property type="term" value="C:mitochondrion"/>
    <property type="evidence" value="ECO:0007669"/>
    <property type="project" value="UniProtKB-SubCell"/>
</dbReference>
<dbReference type="Pfam" id="PF20259">
    <property type="entry name" value="tRNA_Me_trans_M"/>
    <property type="match status" value="1"/>
</dbReference>
<proteinExistence type="inferred from homology"/>
<dbReference type="GO" id="GO:0032259">
    <property type="term" value="P:methylation"/>
    <property type="evidence" value="ECO:0007669"/>
    <property type="project" value="UniProtKB-KW"/>
</dbReference>
<dbReference type="OrthoDB" id="3685at2759"/>
<dbReference type="GeneID" id="16074581"/>
<dbReference type="STRING" id="946362.F2UAE7"/>
<evidence type="ECO:0000313" key="17">
    <source>
        <dbReference type="Proteomes" id="UP000007799"/>
    </source>
</evidence>
<feature type="compositionally biased region" description="Low complexity" evidence="13">
    <location>
        <begin position="192"/>
        <end position="210"/>
    </location>
</feature>
<dbReference type="FunCoup" id="F2UAE7">
    <property type="interactions" value="744"/>
</dbReference>
<dbReference type="InterPro" id="IPR004506">
    <property type="entry name" value="MnmA-like"/>
</dbReference>
<dbReference type="CDD" id="cd01998">
    <property type="entry name" value="MnmA_TRMU-like"/>
    <property type="match status" value="1"/>
</dbReference>
<dbReference type="InterPro" id="IPR046884">
    <property type="entry name" value="MnmA-like_central"/>
</dbReference>
<dbReference type="EMBL" id="GL832966">
    <property type="protein sequence ID" value="EGD73722.1"/>
    <property type="molecule type" value="Genomic_DNA"/>
</dbReference>
<dbReference type="eggNOG" id="KOG2805">
    <property type="taxonomic scope" value="Eukaryota"/>
</dbReference>
<name>F2UAE7_SALR5</name>
<keyword evidence="6 16" id="KW-0808">Transferase</keyword>
<dbReference type="GO" id="GO:0000049">
    <property type="term" value="F:tRNA binding"/>
    <property type="evidence" value="ECO:0007669"/>
    <property type="project" value="UniProtKB-KW"/>
</dbReference>
<dbReference type="PANTHER" id="PTHR11933">
    <property type="entry name" value="TRNA 5-METHYLAMINOMETHYL-2-THIOURIDYLATE -METHYLTRANSFERASE"/>
    <property type="match status" value="1"/>
</dbReference>
<dbReference type="OMA" id="PEYWASV"/>
<evidence type="ECO:0000259" key="14">
    <source>
        <dbReference type="Pfam" id="PF20258"/>
    </source>
</evidence>
<keyword evidence="11" id="KW-1015">Disulfide bond</keyword>
<dbReference type="EC" id="2.8.1.14" evidence="4"/>
<keyword evidence="9" id="KW-0067">ATP-binding</keyword>
<dbReference type="InterPro" id="IPR014729">
    <property type="entry name" value="Rossmann-like_a/b/a_fold"/>
</dbReference>
<comment type="similarity">
    <text evidence="3">Belongs to the MnmA/TRMU family.</text>
</comment>
<protein>
    <recommendedName>
        <fullName evidence="4">tRNA-5-taurinomethyluridine 2-sulfurtransferase</fullName>
        <ecNumber evidence="4">2.8.1.14</ecNumber>
    </recommendedName>
</protein>
<evidence type="ECO:0000256" key="9">
    <source>
        <dbReference type="ARBA" id="ARBA00022840"/>
    </source>
</evidence>
<evidence type="ECO:0000256" key="4">
    <source>
        <dbReference type="ARBA" id="ARBA00011953"/>
    </source>
</evidence>
<dbReference type="FunFam" id="3.40.50.620:FF:000104">
    <property type="entry name" value="Mitochondrial tRNA-specific 2-thiouridylase 1"/>
    <property type="match status" value="1"/>
</dbReference>
<reference evidence="16" key="1">
    <citation type="submission" date="2009-08" db="EMBL/GenBank/DDBJ databases">
        <title>Annotation of Salpingoeca rosetta.</title>
        <authorList>
            <consortium name="The Broad Institute Genome Sequencing Platform"/>
            <person name="Russ C."/>
            <person name="Cuomo C."/>
            <person name="Burger G."/>
            <person name="Gray M.W."/>
            <person name="Holland P.W.H."/>
            <person name="King N."/>
            <person name="Lang F.B.F."/>
            <person name="Roger A.J."/>
            <person name="Ruiz-Trillo I."/>
            <person name="Young S.K."/>
            <person name="Zeng Q."/>
            <person name="Gargeya S."/>
            <person name="Alvarado L."/>
            <person name="Berlin A."/>
            <person name="Chapman S.B."/>
            <person name="Chen Z."/>
            <person name="Freedman E."/>
            <person name="Gellesch M."/>
            <person name="Goldberg J."/>
            <person name="Griggs A."/>
            <person name="Gujja S."/>
            <person name="Heilman E."/>
            <person name="Heiman D."/>
            <person name="Howarth C."/>
            <person name="Mehta T."/>
            <person name="Neiman D."/>
            <person name="Pearson M."/>
            <person name="Roberts A."/>
            <person name="Saif S."/>
            <person name="Shea T."/>
            <person name="Shenoy N."/>
            <person name="Sisk P."/>
            <person name="Stolte C."/>
            <person name="Sykes S."/>
            <person name="White J."/>
            <person name="Yandava C."/>
            <person name="Haas B."/>
            <person name="Nusbaum C."/>
            <person name="Birren B."/>
        </authorList>
    </citation>
    <scope>NUCLEOTIDE SEQUENCE [LARGE SCALE GENOMIC DNA]</scope>
    <source>
        <strain evidence="16">ATCC 50818</strain>
    </source>
</reference>
<dbReference type="InParanoid" id="F2UAE7"/>
<evidence type="ECO:0000259" key="15">
    <source>
        <dbReference type="Pfam" id="PF20259"/>
    </source>
</evidence>
<dbReference type="KEGG" id="sre:PTSG_05428"/>
<dbReference type="GO" id="GO:0061708">
    <property type="term" value="F:tRNA-5-taurinomethyluridine 2-sulfurtransferase"/>
    <property type="evidence" value="ECO:0007669"/>
    <property type="project" value="UniProtKB-EC"/>
</dbReference>
<dbReference type="InterPro" id="IPR023382">
    <property type="entry name" value="MnmA-like_central_sf"/>
</dbReference>
<keyword evidence="5" id="KW-0820">tRNA-binding</keyword>
<evidence type="ECO:0000256" key="11">
    <source>
        <dbReference type="ARBA" id="ARBA00023157"/>
    </source>
</evidence>
<evidence type="ECO:0000256" key="10">
    <source>
        <dbReference type="ARBA" id="ARBA00022884"/>
    </source>
</evidence>
<dbReference type="InterPro" id="IPR046885">
    <property type="entry name" value="MnmA-like_C"/>
</dbReference>
<dbReference type="Gene3D" id="3.40.50.620">
    <property type="entry name" value="HUPs"/>
    <property type="match status" value="1"/>
</dbReference>
<feature type="domain" description="tRNA-specific 2-thiouridylase MnmA-like central" evidence="15">
    <location>
        <begin position="283"/>
        <end position="345"/>
    </location>
</feature>
<dbReference type="Pfam" id="PF03054">
    <property type="entry name" value="tRNA_Me_trans"/>
    <property type="match status" value="1"/>
</dbReference>
<comment type="catalytic activity">
    <reaction evidence="12">
        <text>5-taurinomethyluridine(34) in tRNA + S-sulfanyl-L-cysteinyl-[protein] + AH2 + ATP = 5-taurinomethyl-2-thiouridine(34) in tRNA + L-cysteinyl-[protein] + A + AMP + diphosphate + H(+)</text>
        <dbReference type="Rhea" id="RHEA:47040"/>
        <dbReference type="Rhea" id="RHEA-COMP:10131"/>
        <dbReference type="Rhea" id="RHEA-COMP:11726"/>
        <dbReference type="Rhea" id="RHEA-COMP:11732"/>
        <dbReference type="Rhea" id="RHEA-COMP:11733"/>
        <dbReference type="ChEBI" id="CHEBI:13193"/>
        <dbReference type="ChEBI" id="CHEBI:15378"/>
        <dbReference type="ChEBI" id="CHEBI:17499"/>
        <dbReference type="ChEBI" id="CHEBI:29950"/>
        <dbReference type="ChEBI" id="CHEBI:30616"/>
        <dbReference type="ChEBI" id="CHEBI:33019"/>
        <dbReference type="ChEBI" id="CHEBI:61963"/>
        <dbReference type="ChEBI" id="CHEBI:87171"/>
        <dbReference type="ChEBI" id="CHEBI:87172"/>
        <dbReference type="ChEBI" id="CHEBI:456215"/>
        <dbReference type="EC" id="2.8.1.14"/>
    </reaction>
</comment>
<evidence type="ECO:0000313" key="16">
    <source>
        <dbReference type="EMBL" id="EGD73722.1"/>
    </source>
</evidence>
<evidence type="ECO:0000256" key="12">
    <source>
        <dbReference type="ARBA" id="ARBA00049564"/>
    </source>
</evidence>
<dbReference type="PANTHER" id="PTHR11933:SF5">
    <property type="entry name" value="MITOCHONDRIAL TRNA-SPECIFIC 2-THIOURIDYLASE 1"/>
    <property type="match status" value="1"/>
</dbReference>
<evidence type="ECO:0000256" key="6">
    <source>
        <dbReference type="ARBA" id="ARBA00022679"/>
    </source>
</evidence>
<evidence type="ECO:0000256" key="3">
    <source>
        <dbReference type="ARBA" id="ARBA00006191"/>
    </source>
</evidence>
<dbReference type="RefSeq" id="XP_004994003.1">
    <property type="nucleotide sequence ID" value="XM_004993946.1"/>
</dbReference>
<feature type="domain" description="tRNA-specific 2-thiouridylase MnmA-like C-terminal" evidence="14">
    <location>
        <begin position="482"/>
        <end position="508"/>
    </location>
</feature>
<organism evidence="17">
    <name type="scientific">Salpingoeca rosetta (strain ATCC 50818 / BSB-021)</name>
    <dbReference type="NCBI Taxonomy" id="946362"/>
    <lineage>
        <taxon>Eukaryota</taxon>
        <taxon>Choanoflagellata</taxon>
        <taxon>Craspedida</taxon>
        <taxon>Salpingoecidae</taxon>
        <taxon>Salpingoeca</taxon>
    </lineage>
</organism>
<accession>F2UAE7</accession>
<dbReference type="GO" id="GO:0002143">
    <property type="term" value="P:tRNA wobble position uridine thiolation"/>
    <property type="evidence" value="ECO:0007669"/>
    <property type="project" value="TreeGrafter"/>
</dbReference>
<sequence length="518" mass="56410">MQATRAARLVGVSSHAAARRCSCGRAAATTPRATAAASVGARIARRWHGRVAVGMSGGVDSTVAAALLKQQGWDVHGFFMRNWDEKEERNVCTSEAEYASVQRICNRLSIPCQRVDFVADYWNDVFTPTVHAYEAGITPNPDVLCNAHIKFDAFYDYVRNLGFDWVATGHYARTTTINSDSLHTQDLHQEKQQQQQPQQQQQQQQQQRQRGVTLLRRAVDAHKDQTYFLAGTPSQRLAHVLFPIGHMHKADVKAYARNLGFPELAEQKESMGMCFVGKRKFAHFLSSYTAASLAGQFVDVETGACVGQGQSAMLLTMGQGARVAGCPQPYFVVGKDMSTHTVYVAPGDQHPLLYSARFGVGELTWSSPRVAAMVASGQALAADDHGGAVGCSGEQQEQQEHWQWGAMTVRVRHRAPLVAAKLHVRGDADGDASDARDAVDANDGALPGKYGASHGCVGEEQWERDTREQAQRGRLCGVVECGQVIRGVTPGQYAVFYAGELCVGRAEITCVAQGSSVR</sequence>
<keyword evidence="7" id="KW-0819">tRNA processing</keyword>
<dbReference type="Gene3D" id="2.30.30.280">
    <property type="entry name" value="Adenine nucleotide alpha hydrolases-like domains"/>
    <property type="match status" value="1"/>
</dbReference>
<dbReference type="AlphaFoldDB" id="F2UAE7"/>
<comment type="function">
    <text evidence="1">Catalyzes the 2-thiolation of uridine at the wobble position (U34) of mitochondrial tRNA(Lys), tRNA(Glu) and tRNA(Gln). Required for the formation of 5-taurinomethyl-2-thiouridine (tm5s2U) of mitochondrial tRNA(Lys), tRNA(Glu), and tRNA(Gln) at the wobble position. ATP is required to activate the C2 atom of the wobble base.</text>
</comment>
<keyword evidence="8" id="KW-0547">Nucleotide-binding</keyword>
<evidence type="ECO:0000256" key="1">
    <source>
        <dbReference type="ARBA" id="ARBA00003986"/>
    </source>
</evidence>
<keyword evidence="10" id="KW-0694">RNA-binding</keyword>
<evidence type="ECO:0000256" key="7">
    <source>
        <dbReference type="ARBA" id="ARBA00022694"/>
    </source>
</evidence>
<dbReference type="GO" id="GO:0008168">
    <property type="term" value="F:methyltransferase activity"/>
    <property type="evidence" value="ECO:0007669"/>
    <property type="project" value="UniProtKB-KW"/>
</dbReference>
<feature type="region of interest" description="Disordered" evidence="13">
    <location>
        <begin position="185"/>
        <end position="211"/>
    </location>
</feature>
<keyword evidence="17" id="KW-1185">Reference proteome</keyword>